<keyword evidence="2" id="KW-1185">Reference proteome</keyword>
<evidence type="ECO:0000313" key="2">
    <source>
        <dbReference type="Proteomes" id="UP000050898"/>
    </source>
</evidence>
<dbReference type="PATRIC" id="fig|1046596.6.peg.325"/>
<dbReference type="EMBL" id="AYYH01000118">
    <property type="protein sequence ID" value="KRN05007.1"/>
    <property type="molecule type" value="Genomic_DNA"/>
</dbReference>
<organism evidence="1 2">
    <name type="scientific">Liquorilactobacillus mali KCTC 3596 = DSM 20444</name>
    <dbReference type="NCBI Taxonomy" id="1046596"/>
    <lineage>
        <taxon>Bacteria</taxon>
        <taxon>Bacillati</taxon>
        <taxon>Bacillota</taxon>
        <taxon>Bacilli</taxon>
        <taxon>Lactobacillales</taxon>
        <taxon>Lactobacillaceae</taxon>
        <taxon>Liquorilactobacillus</taxon>
    </lineage>
</organism>
<sequence>MQNKVEIKNNKLLVIPQGINKLASLKERIEVSLQNVVGASIDTGILNESKGIKFPGTTLPGYWSGSFKKIGKESFFNIKRGNKPVVIQLKNEKYTRLILGVDNPENVVDLINNSIN</sequence>
<dbReference type="AlphaFoldDB" id="J1F2P8"/>
<proteinExistence type="predicted"/>
<protein>
    <recommendedName>
        <fullName evidence="3">Bacterial Pleckstrin homology domain-containing protein</fullName>
    </recommendedName>
</protein>
<reference evidence="1 2" key="1">
    <citation type="journal article" date="2015" name="Genome Announc.">
        <title>Expanding the biotechnology potential of lactobacilli through comparative genomics of 213 strains and associated genera.</title>
        <authorList>
            <person name="Sun Z."/>
            <person name="Harris H.M."/>
            <person name="McCann A."/>
            <person name="Guo C."/>
            <person name="Argimon S."/>
            <person name="Zhang W."/>
            <person name="Yang X."/>
            <person name="Jeffery I.B."/>
            <person name="Cooney J.C."/>
            <person name="Kagawa T.F."/>
            <person name="Liu W."/>
            <person name="Song Y."/>
            <person name="Salvetti E."/>
            <person name="Wrobel A."/>
            <person name="Rasinkangas P."/>
            <person name="Parkhill J."/>
            <person name="Rea M.C."/>
            <person name="O'Sullivan O."/>
            <person name="Ritari J."/>
            <person name="Douillard F.P."/>
            <person name="Paul Ross R."/>
            <person name="Yang R."/>
            <person name="Briner A.E."/>
            <person name="Felis G.E."/>
            <person name="de Vos W.M."/>
            <person name="Barrangou R."/>
            <person name="Klaenhammer T.R."/>
            <person name="Caufield P.W."/>
            <person name="Cui Y."/>
            <person name="Zhang H."/>
            <person name="O'Toole P.W."/>
        </authorList>
    </citation>
    <scope>NUCLEOTIDE SEQUENCE [LARGE SCALE GENOMIC DNA]</scope>
    <source>
        <strain evidence="1 2">DSM 20444</strain>
    </source>
</reference>
<comment type="caution">
    <text evidence="1">The sequence shown here is derived from an EMBL/GenBank/DDBJ whole genome shotgun (WGS) entry which is preliminary data.</text>
</comment>
<dbReference type="OrthoDB" id="530515at2"/>
<dbReference type="GeneID" id="98317505"/>
<accession>J1F2P8</accession>
<evidence type="ECO:0000313" key="1">
    <source>
        <dbReference type="EMBL" id="KRN05007.1"/>
    </source>
</evidence>
<evidence type="ECO:0008006" key="3">
    <source>
        <dbReference type="Google" id="ProtNLM"/>
    </source>
</evidence>
<dbReference type="RefSeq" id="WP_003689561.1">
    <property type="nucleotide sequence ID" value="NZ_AKKT01000104.1"/>
</dbReference>
<gene>
    <name evidence="1" type="ORF">FD00_GL000314</name>
</gene>
<name>J1F2P8_9LACO</name>
<dbReference type="Proteomes" id="UP000050898">
    <property type="component" value="Unassembled WGS sequence"/>
</dbReference>